<dbReference type="SUPFAM" id="SSF55961">
    <property type="entry name" value="Bet v1-like"/>
    <property type="match status" value="1"/>
</dbReference>
<dbReference type="RefSeq" id="WP_149769278.1">
    <property type="nucleotide sequence ID" value="NZ_VDFQ02000002.1"/>
</dbReference>
<dbReference type="EMBL" id="VDFQ02000002">
    <property type="protein sequence ID" value="KAA1423759.1"/>
    <property type="molecule type" value="Genomic_DNA"/>
</dbReference>
<reference evidence="1 2" key="1">
    <citation type="submission" date="2019-09" db="EMBL/GenBank/DDBJ databases">
        <title>Mumia zhuanghuii sp. nov. isolated from the intestinal contents of plateau pika (Ochotona curzoniae) in the Qinghai-Tibet plateau of China.</title>
        <authorList>
            <person name="Tian Z."/>
        </authorList>
    </citation>
    <scope>NUCLEOTIDE SEQUENCE [LARGE SCALE GENOMIC DNA]</scope>
    <source>
        <strain evidence="2">350</strain>
    </source>
</reference>
<dbReference type="CDD" id="cd07812">
    <property type="entry name" value="SRPBCC"/>
    <property type="match status" value="1"/>
</dbReference>
<dbReference type="OrthoDB" id="4618973at2"/>
<proteinExistence type="predicted"/>
<sequence>MPTPTADPYFLEVSTDVAASPRAVWTAVSDLRRMPEWSPQTRRMVVLGRTAVGTRTINVNRLGWKVWPSTSKVVRYEPQRAISFLVPVNGMVWTYEIEDLGDGTTRIVERREAPKGSTSISKVLIKRFLGGHEGYSARLEQDMAATLARIKAAAELDA</sequence>
<evidence type="ECO:0000313" key="2">
    <source>
        <dbReference type="Proteomes" id="UP000307768"/>
    </source>
</evidence>
<accession>A0A5Q6S0K6</accession>
<evidence type="ECO:0000313" key="1">
    <source>
        <dbReference type="EMBL" id="KAA1423759.1"/>
    </source>
</evidence>
<name>A0A5Q6S0K6_9ACTN</name>
<dbReference type="Gene3D" id="3.30.530.20">
    <property type="match status" value="1"/>
</dbReference>
<comment type="caution">
    <text evidence="1">The sequence shown here is derived from an EMBL/GenBank/DDBJ whole genome shotgun (WGS) entry which is preliminary data.</text>
</comment>
<gene>
    <name evidence="1" type="ORF">FE697_009335</name>
</gene>
<dbReference type="InterPro" id="IPR019587">
    <property type="entry name" value="Polyketide_cyclase/dehydratase"/>
</dbReference>
<organism evidence="1 2">
    <name type="scientific">Mumia zhuanghuii</name>
    <dbReference type="NCBI Taxonomy" id="2585211"/>
    <lineage>
        <taxon>Bacteria</taxon>
        <taxon>Bacillati</taxon>
        <taxon>Actinomycetota</taxon>
        <taxon>Actinomycetes</taxon>
        <taxon>Propionibacteriales</taxon>
        <taxon>Nocardioidaceae</taxon>
        <taxon>Mumia</taxon>
    </lineage>
</organism>
<dbReference type="InterPro" id="IPR023393">
    <property type="entry name" value="START-like_dom_sf"/>
</dbReference>
<dbReference type="Pfam" id="PF10604">
    <property type="entry name" value="Polyketide_cyc2"/>
    <property type="match status" value="1"/>
</dbReference>
<protein>
    <submittedName>
        <fullName evidence="1">SRPBCC family protein</fullName>
    </submittedName>
</protein>
<dbReference type="Proteomes" id="UP000307768">
    <property type="component" value="Unassembled WGS sequence"/>
</dbReference>
<dbReference type="AlphaFoldDB" id="A0A5Q6S0K6"/>